<reference evidence="2 3" key="1">
    <citation type="journal article" date="2018" name="Int. J. Syst. Evol. Microbiol.">
        <title>Parvibium lacunae gen. nov., sp. nov., a new member of the family Alcaligenaceae isolated from a freshwater pond.</title>
        <authorList>
            <person name="Chen W.M."/>
            <person name="Xie P.B."/>
            <person name="Hsu M.Y."/>
            <person name="Sheu S.Y."/>
        </authorList>
    </citation>
    <scope>NUCLEOTIDE SEQUENCE [LARGE SCALE GENOMIC DNA]</scope>
    <source>
        <strain evidence="2 3">KMB9</strain>
    </source>
</reference>
<sequence length="155" mass="17067">MLEITINVDSWAIIGPQAAAIRQQVFVIEQGIDATEEWDEQDALSRHAIALIQLPSQAWAAVGTARLLPSEKTAHGTTLSKIGRMAVLPAYRKQGIGAQLLQTLIAEARARQDDEIWLHAQRHACHFYAAQGFTEIGPPFIEAGIPHVNMQLLLK</sequence>
<dbReference type="InterPro" id="IPR016181">
    <property type="entry name" value="Acyl_CoA_acyltransferase"/>
</dbReference>
<gene>
    <name evidence="2" type="ORF">DU000_02700</name>
</gene>
<protein>
    <submittedName>
        <fullName evidence="2">GNAT family N-acetyltransferase</fullName>
    </submittedName>
</protein>
<dbReference type="GO" id="GO:0004343">
    <property type="term" value="F:glucosamine 6-phosphate N-acetyltransferase activity"/>
    <property type="evidence" value="ECO:0007669"/>
    <property type="project" value="TreeGrafter"/>
</dbReference>
<dbReference type="RefSeq" id="WP_114401785.1">
    <property type="nucleotide sequence ID" value="NZ_QPGB01000001.1"/>
</dbReference>
<dbReference type="InterPro" id="IPR000182">
    <property type="entry name" value="GNAT_dom"/>
</dbReference>
<evidence type="ECO:0000259" key="1">
    <source>
        <dbReference type="PROSITE" id="PS51186"/>
    </source>
</evidence>
<comment type="caution">
    <text evidence="2">The sequence shown here is derived from an EMBL/GenBank/DDBJ whole genome shotgun (WGS) entry which is preliminary data.</text>
</comment>
<proteinExistence type="predicted"/>
<accession>A0A368L7P1</accession>
<evidence type="ECO:0000313" key="3">
    <source>
        <dbReference type="Proteomes" id="UP000252357"/>
    </source>
</evidence>
<dbReference type="PANTHER" id="PTHR13355:SF11">
    <property type="entry name" value="GLUCOSAMINE 6-PHOSPHATE N-ACETYLTRANSFERASE"/>
    <property type="match status" value="1"/>
</dbReference>
<dbReference type="CDD" id="cd04301">
    <property type="entry name" value="NAT_SF"/>
    <property type="match status" value="1"/>
</dbReference>
<dbReference type="SUPFAM" id="SSF55729">
    <property type="entry name" value="Acyl-CoA N-acyltransferases (Nat)"/>
    <property type="match status" value="1"/>
</dbReference>
<dbReference type="PANTHER" id="PTHR13355">
    <property type="entry name" value="GLUCOSAMINE 6-PHOSPHATE N-ACETYLTRANSFERASE"/>
    <property type="match status" value="1"/>
</dbReference>
<dbReference type="Gene3D" id="3.40.630.30">
    <property type="match status" value="1"/>
</dbReference>
<dbReference type="EMBL" id="QPGB01000001">
    <property type="protein sequence ID" value="RCS59636.1"/>
    <property type="molecule type" value="Genomic_DNA"/>
</dbReference>
<dbReference type="AlphaFoldDB" id="A0A368L7P1"/>
<dbReference type="Proteomes" id="UP000252357">
    <property type="component" value="Unassembled WGS sequence"/>
</dbReference>
<keyword evidence="2" id="KW-0808">Transferase</keyword>
<dbReference type="Pfam" id="PF13673">
    <property type="entry name" value="Acetyltransf_10"/>
    <property type="match status" value="1"/>
</dbReference>
<evidence type="ECO:0000313" key="2">
    <source>
        <dbReference type="EMBL" id="RCS59636.1"/>
    </source>
</evidence>
<organism evidence="2 3">
    <name type="scientific">Parvibium lacunae</name>
    <dbReference type="NCBI Taxonomy" id="1888893"/>
    <lineage>
        <taxon>Bacteria</taxon>
        <taxon>Pseudomonadati</taxon>
        <taxon>Pseudomonadota</taxon>
        <taxon>Betaproteobacteria</taxon>
        <taxon>Burkholderiales</taxon>
        <taxon>Alcaligenaceae</taxon>
        <taxon>Parvibium</taxon>
    </lineage>
</organism>
<dbReference type="OrthoDB" id="9796171at2"/>
<feature type="domain" description="N-acetyltransferase" evidence="1">
    <location>
        <begin position="6"/>
        <end position="155"/>
    </location>
</feature>
<keyword evidence="3" id="KW-1185">Reference proteome</keyword>
<dbReference type="PROSITE" id="PS51186">
    <property type="entry name" value="GNAT"/>
    <property type="match status" value="1"/>
</dbReference>
<dbReference type="InterPro" id="IPR039143">
    <property type="entry name" value="GNPNAT1-like"/>
</dbReference>
<name>A0A368L7P1_9BURK</name>